<name>A0A7X4HH32_9BURK</name>
<organism evidence="1 2">
    <name type="scientific">Pseudoduganella aquatica</name>
    <dbReference type="NCBI Taxonomy" id="2660641"/>
    <lineage>
        <taxon>Bacteria</taxon>
        <taxon>Pseudomonadati</taxon>
        <taxon>Pseudomonadota</taxon>
        <taxon>Betaproteobacteria</taxon>
        <taxon>Burkholderiales</taxon>
        <taxon>Oxalobacteraceae</taxon>
        <taxon>Telluria group</taxon>
        <taxon>Pseudoduganella</taxon>
    </lineage>
</organism>
<proteinExistence type="predicted"/>
<dbReference type="Proteomes" id="UP000450676">
    <property type="component" value="Unassembled WGS sequence"/>
</dbReference>
<evidence type="ECO:0000313" key="1">
    <source>
        <dbReference type="EMBL" id="MYN11131.1"/>
    </source>
</evidence>
<dbReference type="RefSeq" id="WP_161075402.1">
    <property type="nucleotide sequence ID" value="NZ_WWCU01000056.1"/>
</dbReference>
<protein>
    <submittedName>
        <fullName evidence="1">Uncharacterized protein</fullName>
    </submittedName>
</protein>
<accession>A0A7X4HH32</accession>
<keyword evidence="2" id="KW-1185">Reference proteome</keyword>
<reference evidence="1 2" key="1">
    <citation type="submission" date="2019-12" db="EMBL/GenBank/DDBJ databases">
        <title>Novel species isolated from a subtropical stream in China.</title>
        <authorList>
            <person name="Lu H."/>
        </authorList>
    </citation>
    <scope>NUCLEOTIDE SEQUENCE [LARGE SCALE GENOMIC DNA]</scope>
    <source>
        <strain evidence="1 2">FT127W</strain>
    </source>
</reference>
<dbReference type="AlphaFoldDB" id="A0A7X4HH32"/>
<evidence type="ECO:0000313" key="2">
    <source>
        <dbReference type="Proteomes" id="UP000450676"/>
    </source>
</evidence>
<gene>
    <name evidence="1" type="ORF">GTP77_27815</name>
</gene>
<dbReference type="EMBL" id="WWCU01000056">
    <property type="protein sequence ID" value="MYN11131.1"/>
    <property type="molecule type" value="Genomic_DNA"/>
</dbReference>
<comment type="caution">
    <text evidence="1">The sequence shown here is derived from an EMBL/GenBank/DDBJ whole genome shotgun (WGS) entry which is preliminary data.</text>
</comment>
<sequence length="172" mass="18682">MREVVLTTTFDIDQDSQLLQWSFTVDGEPITGTGIETGLLAFKREDKVNVVMIATSKKAHIAQVTIDDCNMITTPRAFTARENPELAGQFPEPSPFGSNSAVISYGKGVCQGSSEVAVWQPTLTLECTNLGRWDLSFIITASIRRTTSAGVEGIERRVFGFDPECEVGSGSD</sequence>